<evidence type="ECO:0000313" key="4">
    <source>
        <dbReference type="Proteomes" id="UP000284785"/>
    </source>
</evidence>
<feature type="region of interest" description="Disordered" evidence="1">
    <location>
        <begin position="99"/>
        <end position="144"/>
    </location>
</feature>
<feature type="transmembrane region" description="Helical" evidence="2">
    <location>
        <begin position="6"/>
        <end position="27"/>
    </location>
</feature>
<reference evidence="3 4" key="1">
    <citation type="submission" date="2018-08" db="EMBL/GenBank/DDBJ databases">
        <title>A genome reference for cultivated species of the human gut microbiota.</title>
        <authorList>
            <person name="Zou Y."/>
            <person name="Xue W."/>
            <person name="Luo G."/>
        </authorList>
    </citation>
    <scope>NUCLEOTIDE SEQUENCE [LARGE SCALE GENOMIC DNA]</scope>
    <source>
        <strain evidence="3 4">AM30-26</strain>
    </source>
</reference>
<feature type="compositionally biased region" description="Basic and acidic residues" evidence="1">
    <location>
        <begin position="132"/>
        <end position="144"/>
    </location>
</feature>
<dbReference type="Proteomes" id="UP000284785">
    <property type="component" value="Unassembled WGS sequence"/>
</dbReference>
<keyword evidence="2" id="KW-0472">Membrane</keyword>
<keyword evidence="2" id="KW-1133">Transmembrane helix</keyword>
<name>A0A414HV88_BACT4</name>
<organism evidence="3 4">
    <name type="scientific">Bacteroides thetaiotaomicron</name>
    <dbReference type="NCBI Taxonomy" id="818"/>
    <lineage>
        <taxon>Bacteria</taxon>
        <taxon>Pseudomonadati</taxon>
        <taxon>Bacteroidota</taxon>
        <taxon>Bacteroidia</taxon>
        <taxon>Bacteroidales</taxon>
        <taxon>Bacteroidaceae</taxon>
        <taxon>Bacteroides</taxon>
    </lineage>
</organism>
<comment type="caution">
    <text evidence="3">The sequence shown here is derived from an EMBL/GenBank/DDBJ whole genome shotgun (WGS) entry which is preliminary data.</text>
</comment>
<accession>A0A414HV88</accession>
<dbReference type="EMBL" id="QSJP01000001">
    <property type="protein sequence ID" value="RHD91603.1"/>
    <property type="molecule type" value="Genomic_DNA"/>
</dbReference>
<evidence type="ECO:0000313" key="3">
    <source>
        <dbReference type="EMBL" id="RHD91603.1"/>
    </source>
</evidence>
<protein>
    <submittedName>
        <fullName evidence="3">Uncharacterized protein</fullName>
    </submittedName>
</protein>
<evidence type="ECO:0000256" key="2">
    <source>
        <dbReference type="SAM" id="Phobius"/>
    </source>
</evidence>
<dbReference type="AlphaFoldDB" id="A0A414HV88"/>
<proteinExistence type="predicted"/>
<sequence>MDWSTVLTILQDWFAPTGIVVMAIGWWRDRRLTKVRAVKEDEGVYHQLYDDLSSTTLELSDQIRKVNGKIIILEQALRKCHQCRYVEYCPAVIFLRSKQGEPDSHPLGVPSAERNRGNHLRAGPDEDGEPDTGTRAHEDDRKPP</sequence>
<keyword evidence="2" id="KW-0812">Transmembrane</keyword>
<evidence type="ECO:0000256" key="1">
    <source>
        <dbReference type="SAM" id="MobiDB-lite"/>
    </source>
</evidence>
<gene>
    <name evidence="3" type="ORF">DW780_00955</name>
</gene>